<dbReference type="EMBL" id="UYSU01040699">
    <property type="protein sequence ID" value="VDM02512.1"/>
    <property type="molecule type" value="Genomic_DNA"/>
</dbReference>
<evidence type="ECO:0000313" key="2">
    <source>
        <dbReference type="Proteomes" id="UP000275846"/>
    </source>
</evidence>
<name>A0A183TI28_SCHSO</name>
<gene>
    <name evidence="1" type="ORF">SSLN_LOCUS16126</name>
</gene>
<reference evidence="3" key="1">
    <citation type="submission" date="2016-06" db="UniProtKB">
        <authorList>
            <consortium name="WormBaseParasite"/>
        </authorList>
    </citation>
    <scope>IDENTIFICATION</scope>
</reference>
<reference evidence="1 2" key="2">
    <citation type="submission" date="2018-11" db="EMBL/GenBank/DDBJ databases">
        <authorList>
            <consortium name="Pathogen Informatics"/>
        </authorList>
    </citation>
    <scope>NUCLEOTIDE SEQUENCE [LARGE SCALE GENOMIC DNA]</scope>
    <source>
        <strain evidence="1 2">NST_G2</strain>
    </source>
</reference>
<evidence type="ECO:0000313" key="3">
    <source>
        <dbReference type="WBParaSite" id="SSLN_0001673501-mRNA-1"/>
    </source>
</evidence>
<dbReference type="Proteomes" id="UP000275846">
    <property type="component" value="Unassembled WGS sequence"/>
</dbReference>
<accession>A0A183TI28</accession>
<organism evidence="3">
    <name type="scientific">Schistocephalus solidus</name>
    <name type="common">Tapeworm</name>
    <dbReference type="NCBI Taxonomy" id="70667"/>
    <lineage>
        <taxon>Eukaryota</taxon>
        <taxon>Metazoa</taxon>
        <taxon>Spiralia</taxon>
        <taxon>Lophotrochozoa</taxon>
        <taxon>Platyhelminthes</taxon>
        <taxon>Cestoda</taxon>
        <taxon>Eucestoda</taxon>
        <taxon>Diphyllobothriidea</taxon>
        <taxon>Diphyllobothriidae</taxon>
        <taxon>Schistocephalus</taxon>
    </lineage>
</organism>
<proteinExistence type="predicted"/>
<keyword evidence="2" id="KW-1185">Reference proteome</keyword>
<dbReference type="AlphaFoldDB" id="A0A183TI28"/>
<evidence type="ECO:0000313" key="1">
    <source>
        <dbReference type="EMBL" id="VDM02512.1"/>
    </source>
</evidence>
<sequence length="67" mass="7525">MHHRTCGYLALDNPGCPPRPIIFKSDGHLRIHRTETGDQCKQHQYAPTAANSTVCTAQTDSRTVWAY</sequence>
<dbReference type="WBParaSite" id="SSLN_0001673501-mRNA-1">
    <property type="protein sequence ID" value="SSLN_0001673501-mRNA-1"/>
    <property type="gene ID" value="SSLN_0001673501"/>
</dbReference>
<protein>
    <submittedName>
        <fullName evidence="1 3">Uncharacterized protein</fullName>
    </submittedName>
</protein>